<proteinExistence type="predicted"/>
<dbReference type="GO" id="GO:0004222">
    <property type="term" value="F:metalloendopeptidase activity"/>
    <property type="evidence" value="ECO:0007669"/>
    <property type="project" value="TreeGrafter"/>
</dbReference>
<dbReference type="Pfam" id="PF01551">
    <property type="entry name" value="Peptidase_M23"/>
    <property type="match status" value="1"/>
</dbReference>
<accession>A0A538U7D8</accession>
<reference evidence="3 4" key="1">
    <citation type="journal article" date="2019" name="Nat. Microbiol.">
        <title>Mediterranean grassland soil C-N compound turnover is dependent on rainfall and depth, and is mediated by genomically divergent microorganisms.</title>
        <authorList>
            <person name="Diamond S."/>
            <person name="Andeer P.F."/>
            <person name="Li Z."/>
            <person name="Crits-Christoph A."/>
            <person name="Burstein D."/>
            <person name="Anantharaman K."/>
            <person name="Lane K.R."/>
            <person name="Thomas B.C."/>
            <person name="Pan C."/>
            <person name="Northen T.R."/>
            <person name="Banfield J.F."/>
        </authorList>
    </citation>
    <scope>NUCLEOTIDE SEQUENCE [LARGE SCALE GENOMIC DNA]</scope>
    <source>
        <strain evidence="3">WS_11</strain>
    </source>
</reference>
<dbReference type="PANTHER" id="PTHR21666">
    <property type="entry name" value="PEPTIDASE-RELATED"/>
    <property type="match status" value="1"/>
</dbReference>
<dbReference type="EMBL" id="VBPB01000141">
    <property type="protein sequence ID" value="TMQ71812.1"/>
    <property type="molecule type" value="Genomic_DNA"/>
</dbReference>
<evidence type="ECO:0000259" key="2">
    <source>
        <dbReference type="Pfam" id="PF01551"/>
    </source>
</evidence>
<evidence type="ECO:0000256" key="1">
    <source>
        <dbReference type="SAM" id="MobiDB-lite"/>
    </source>
</evidence>
<feature type="compositionally biased region" description="Pro residues" evidence="1">
    <location>
        <begin position="377"/>
        <end position="389"/>
    </location>
</feature>
<dbReference type="InterPro" id="IPR011055">
    <property type="entry name" value="Dup_hybrid_motif"/>
</dbReference>
<evidence type="ECO:0000313" key="4">
    <source>
        <dbReference type="Proteomes" id="UP000319771"/>
    </source>
</evidence>
<dbReference type="PANTHER" id="PTHR21666:SF270">
    <property type="entry name" value="MUREIN HYDROLASE ACTIVATOR ENVC"/>
    <property type="match status" value="1"/>
</dbReference>
<organism evidence="3 4">
    <name type="scientific">Eiseniibacteriota bacterium</name>
    <dbReference type="NCBI Taxonomy" id="2212470"/>
    <lineage>
        <taxon>Bacteria</taxon>
        <taxon>Candidatus Eiseniibacteriota</taxon>
    </lineage>
</organism>
<dbReference type="CDD" id="cd12797">
    <property type="entry name" value="M23_peptidase"/>
    <property type="match status" value="1"/>
</dbReference>
<dbReference type="AlphaFoldDB" id="A0A538U7D8"/>
<dbReference type="InterPro" id="IPR016047">
    <property type="entry name" value="M23ase_b-sheet_dom"/>
</dbReference>
<feature type="region of interest" description="Disordered" evidence="1">
    <location>
        <begin position="363"/>
        <end position="389"/>
    </location>
</feature>
<sequence length="389" mass="40927">MSRRPIPSPARAPSLVSCLAVAGPLLLAGLLPLKPEVSARWGWSGAWIYPVGAACSLSTDPAGGPRPYRVMRGVGDRDSGGAGHQGVDLSNGAAGGPVRAAANGLVVSVGAQGWNHGYGRHVVIAHRTEEGLVYTVYAHLAPGTVAVRAGQCVVAGRLLGRVGMTGRATSPHLHFEVRRAGEPDERWEHARVLDPLRFVTAHLATPRADTGWAQPYLAWAERGSLIGRGAEAYRSPTRAEWWRTLAATVRPPFPAIPAAPESLRGTLEGAGILTEAGDLDPAAPLEWGELARDLARVRTRGLCLPSSPVGAEARRRHCRKQFGVGSPGDDPGALADGLPGRPDRAAVCLVLADLAGDEPHHVFSHHRELLGRQRPQPAAPPKAAPRPGG</sequence>
<name>A0A538U7D8_UNCEI</name>
<dbReference type="SUPFAM" id="SSF51261">
    <property type="entry name" value="Duplicated hybrid motif"/>
    <property type="match status" value="1"/>
</dbReference>
<feature type="domain" description="M23ase beta-sheet core" evidence="2">
    <location>
        <begin position="83"/>
        <end position="183"/>
    </location>
</feature>
<dbReference type="InterPro" id="IPR050570">
    <property type="entry name" value="Cell_wall_metabolism_enzyme"/>
</dbReference>
<gene>
    <name evidence="3" type="ORF">E6K81_09195</name>
</gene>
<dbReference type="Gene3D" id="2.70.70.10">
    <property type="entry name" value="Glucose Permease (Domain IIA)"/>
    <property type="match status" value="1"/>
</dbReference>
<comment type="caution">
    <text evidence="3">The sequence shown here is derived from an EMBL/GenBank/DDBJ whole genome shotgun (WGS) entry which is preliminary data.</text>
</comment>
<dbReference type="Proteomes" id="UP000319771">
    <property type="component" value="Unassembled WGS sequence"/>
</dbReference>
<protein>
    <submittedName>
        <fullName evidence="3">M23 family metallopeptidase</fullName>
    </submittedName>
</protein>
<evidence type="ECO:0000313" key="3">
    <source>
        <dbReference type="EMBL" id="TMQ71812.1"/>
    </source>
</evidence>